<sequence length="132" mass="14848">MNAALARDRSLSCHVALDGWRRGHGNRRIVNEIIRATYMTWFLQCAGYGDAHVELFKVAECAGEVALMKADESGEQEGWSLDDEWVSTFTEILALHDAQLRTAPLHQYESAERRLLAFLHGPERSPIPAPND</sequence>
<keyword evidence="2" id="KW-1185">Reference proteome</keyword>
<evidence type="ECO:0000313" key="1">
    <source>
        <dbReference type="EMBL" id="ASW04386.1"/>
    </source>
</evidence>
<dbReference type="Proteomes" id="UP000215158">
    <property type="component" value="Plasmid pBN4"/>
</dbReference>
<keyword evidence="1" id="KW-0614">Plasmid</keyword>
<evidence type="ECO:0008006" key="3">
    <source>
        <dbReference type="Google" id="ProtNLM"/>
    </source>
</evidence>
<dbReference type="EMBL" id="CP022994">
    <property type="protein sequence ID" value="ASW04386.1"/>
    <property type="molecule type" value="Genomic_DNA"/>
</dbReference>
<dbReference type="AlphaFoldDB" id="A0A248VZA6"/>
<dbReference type="RefSeq" id="WP_095423998.1">
    <property type="nucleotide sequence ID" value="NZ_CP022994.1"/>
</dbReference>
<proteinExistence type="predicted"/>
<reference evidence="1 2" key="1">
    <citation type="submission" date="2017-08" db="EMBL/GenBank/DDBJ databases">
        <title>Identification and genetic characteristics of simultaneous BTEX- and naphthalene-degrading Paraburkholderia sp. BN5 isolated from petroleum-contaminated soil.</title>
        <authorList>
            <person name="Lee Y."/>
            <person name="Jeon C.O."/>
        </authorList>
    </citation>
    <scope>NUCLEOTIDE SEQUENCE [LARGE SCALE GENOMIC DNA]</scope>
    <source>
        <strain evidence="1 2">BN5</strain>
        <plasmid evidence="1 2">pBN4</plasmid>
    </source>
</reference>
<evidence type="ECO:0000313" key="2">
    <source>
        <dbReference type="Proteomes" id="UP000215158"/>
    </source>
</evidence>
<dbReference type="OrthoDB" id="9012348at2"/>
<name>A0A248VZA6_9BURK</name>
<geneLocation type="plasmid" evidence="1 2">
    <name>pBN4</name>
</geneLocation>
<accession>A0A248VZA6</accession>
<organism evidence="1 2">
    <name type="scientific">Paraburkholderia aromaticivorans</name>
    <dbReference type="NCBI Taxonomy" id="2026199"/>
    <lineage>
        <taxon>Bacteria</taxon>
        <taxon>Pseudomonadati</taxon>
        <taxon>Pseudomonadota</taxon>
        <taxon>Betaproteobacteria</taxon>
        <taxon>Burkholderiales</taxon>
        <taxon>Burkholderiaceae</taxon>
        <taxon>Paraburkholderia</taxon>
    </lineage>
</organism>
<protein>
    <recommendedName>
        <fullName evidence="3">Fis family transcriptional regulator</fullName>
    </recommendedName>
</protein>
<dbReference type="KEGG" id="parb:CJU94_40030"/>
<gene>
    <name evidence="1" type="ORF">CJU94_40030</name>
</gene>